<keyword evidence="5" id="KW-1185">Reference proteome</keyword>
<protein>
    <recommendedName>
        <fullName evidence="3">ZAD domain-containing protein</fullName>
    </recommendedName>
</protein>
<organism evidence="4 5">
    <name type="scientific">Rhamnusium bicolor</name>
    <dbReference type="NCBI Taxonomy" id="1586634"/>
    <lineage>
        <taxon>Eukaryota</taxon>
        <taxon>Metazoa</taxon>
        <taxon>Ecdysozoa</taxon>
        <taxon>Arthropoda</taxon>
        <taxon>Hexapoda</taxon>
        <taxon>Insecta</taxon>
        <taxon>Pterygota</taxon>
        <taxon>Neoptera</taxon>
        <taxon>Endopterygota</taxon>
        <taxon>Coleoptera</taxon>
        <taxon>Polyphaga</taxon>
        <taxon>Cucujiformia</taxon>
        <taxon>Chrysomeloidea</taxon>
        <taxon>Cerambycidae</taxon>
        <taxon>Lepturinae</taxon>
        <taxon>Rhagiini</taxon>
        <taxon>Rhamnusium</taxon>
    </lineage>
</organism>
<keyword evidence="1" id="KW-0479">Metal-binding</keyword>
<evidence type="ECO:0000259" key="3">
    <source>
        <dbReference type="PROSITE" id="PS51915"/>
    </source>
</evidence>
<dbReference type="Gene3D" id="3.40.1800.20">
    <property type="match status" value="1"/>
</dbReference>
<dbReference type="SMART" id="SM00868">
    <property type="entry name" value="zf-AD"/>
    <property type="match status" value="1"/>
</dbReference>
<dbReference type="InterPro" id="IPR012934">
    <property type="entry name" value="Znf_AD"/>
</dbReference>
<dbReference type="Proteomes" id="UP001162156">
    <property type="component" value="Unassembled WGS sequence"/>
</dbReference>
<feature type="domain" description="ZAD" evidence="3">
    <location>
        <begin position="25"/>
        <end position="99"/>
    </location>
</feature>
<evidence type="ECO:0000313" key="4">
    <source>
        <dbReference type="EMBL" id="KAJ8967541.1"/>
    </source>
</evidence>
<evidence type="ECO:0000313" key="5">
    <source>
        <dbReference type="Proteomes" id="UP001162156"/>
    </source>
</evidence>
<feature type="compositionally biased region" description="Basic residues" evidence="2">
    <location>
        <begin position="158"/>
        <end position="170"/>
    </location>
</feature>
<sequence>MSNNPELIISENNRIIDISHKDFQKICRSCLNKNGMVNLFCSIHEGTLLIEIYKTLSPCQLNENDGLPNKLCYTCADFVKQLYTFKKRTLESELILQNICVKRERESEINPLNVDVKRELEHENMNIKQEKAKDDCYDSTENENCADENSTEDDVKNTRRKRTPKKIRNSQKIVIKKTRL</sequence>
<name>A0AAV8ZQE5_9CUCU</name>
<evidence type="ECO:0000256" key="2">
    <source>
        <dbReference type="SAM" id="MobiDB-lite"/>
    </source>
</evidence>
<proteinExistence type="predicted"/>
<feature type="binding site" evidence="1">
    <location>
        <position position="72"/>
    </location>
    <ligand>
        <name>Zn(2+)</name>
        <dbReference type="ChEBI" id="CHEBI:29105"/>
    </ligand>
</feature>
<dbReference type="EMBL" id="JANEYF010000851">
    <property type="protein sequence ID" value="KAJ8967541.1"/>
    <property type="molecule type" value="Genomic_DNA"/>
</dbReference>
<feature type="region of interest" description="Disordered" evidence="2">
    <location>
        <begin position="138"/>
        <end position="170"/>
    </location>
</feature>
<reference evidence="4" key="1">
    <citation type="journal article" date="2023" name="Insect Mol. Biol.">
        <title>Genome sequencing provides insights into the evolution of gene families encoding plant cell wall-degrading enzymes in longhorned beetles.</title>
        <authorList>
            <person name="Shin N.R."/>
            <person name="Okamura Y."/>
            <person name="Kirsch R."/>
            <person name="Pauchet Y."/>
        </authorList>
    </citation>
    <scope>NUCLEOTIDE SEQUENCE</scope>
    <source>
        <strain evidence="4">RBIC_L_NR</strain>
    </source>
</reference>
<dbReference type="AlphaFoldDB" id="A0AAV8ZQE5"/>
<feature type="compositionally biased region" description="Acidic residues" evidence="2">
    <location>
        <begin position="138"/>
        <end position="152"/>
    </location>
</feature>
<keyword evidence="1" id="KW-0862">Zinc</keyword>
<feature type="binding site" evidence="1">
    <location>
        <position position="27"/>
    </location>
    <ligand>
        <name>Zn(2+)</name>
        <dbReference type="ChEBI" id="CHEBI:29105"/>
    </ligand>
</feature>
<feature type="binding site" evidence="1">
    <location>
        <position position="30"/>
    </location>
    <ligand>
        <name>Zn(2+)</name>
        <dbReference type="ChEBI" id="CHEBI:29105"/>
    </ligand>
</feature>
<accession>A0AAV8ZQE5</accession>
<dbReference type="Pfam" id="PF07776">
    <property type="entry name" value="zf-AD"/>
    <property type="match status" value="1"/>
</dbReference>
<dbReference type="PROSITE" id="PS51915">
    <property type="entry name" value="ZAD"/>
    <property type="match status" value="1"/>
</dbReference>
<gene>
    <name evidence="4" type="ORF">NQ314_002856</name>
</gene>
<keyword evidence="1" id="KW-0863">Zinc-finger</keyword>
<dbReference type="GO" id="GO:0008270">
    <property type="term" value="F:zinc ion binding"/>
    <property type="evidence" value="ECO:0007669"/>
    <property type="project" value="UniProtKB-UniRule"/>
</dbReference>
<feature type="binding site" evidence="1">
    <location>
        <position position="75"/>
    </location>
    <ligand>
        <name>Zn(2+)</name>
        <dbReference type="ChEBI" id="CHEBI:29105"/>
    </ligand>
</feature>
<comment type="caution">
    <text evidence="4">The sequence shown here is derived from an EMBL/GenBank/DDBJ whole genome shotgun (WGS) entry which is preliminary data.</text>
</comment>
<evidence type="ECO:0000256" key="1">
    <source>
        <dbReference type="PROSITE-ProRule" id="PRU01263"/>
    </source>
</evidence>
<dbReference type="SUPFAM" id="SSF57716">
    <property type="entry name" value="Glucocorticoid receptor-like (DNA-binding domain)"/>
    <property type="match status" value="1"/>
</dbReference>
<dbReference type="GO" id="GO:0005634">
    <property type="term" value="C:nucleus"/>
    <property type="evidence" value="ECO:0007669"/>
    <property type="project" value="InterPro"/>
</dbReference>